<proteinExistence type="predicted"/>
<dbReference type="InterPro" id="IPR025159">
    <property type="entry name" value="AbiEi_N"/>
</dbReference>
<feature type="domain" description="AbiEi antitoxin N-terminal" evidence="1">
    <location>
        <begin position="14"/>
        <end position="50"/>
    </location>
</feature>
<dbReference type="Proteomes" id="UP000063781">
    <property type="component" value="Chromosome"/>
</dbReference>
<reference evidence="2 3" key="1">
    <citation type="submission" date="2015-10" db="EMBL/GenBank/DDBJ databases">
        <title>Erysipelothrix larvae sp. LV19 isolated from the larval gut of the rhinoceros beetle, Trypoxylus dichotomus.</title>
        <authorList>
            <person name="Lim S."/>
            <person name="Kim B.-C."/>
        </authorList>
    </citation>
    <scope>NUCLEOTIDE SEQUENCE [LARGE SCALE GENOMIC DNA]</scope>
    <source>
        <strain evidence="2 3">LV19</strain>
    </source>
</reference>
<organism evidence="2 3">
    <name type="scientific">Erysipelothrix larvae</name>
    <dbReference type="NCBI Taxonomy" id="1514105"/>
    <lineage>
        <taxon>Bacteria</taxon>
        <taxon>Bacillati</taxon>
        <taxon>Bacillota</taxon>
        <taxon>Erysipelotrichia</taxon>
        <taxon>Erysipelotrichales</taxon>
        <taxon>Erysipelotrichaceae</taxon>
        <taxon>Erysipelothrix</taxon>
    </lineage>
</organism>
<dbReference type="STRING" id="1514105.AOC36_02825"/>
<dbReference type="EMBL" id="CP013213">
    <property type="protein sequence ID" value="AMC92955.1"/>
    <property type="molecule type" value="Genomic_DNA"/>
</dbReference>
<dbReference type="AlphaFoldDB" id="A0A109UGN7"/>
<dbReference type="KEGG" id="erl:AOC36_02825"/>
<accession>A0A109UGN7</accession>
<dbReference type="Pfam" id="PF13338">
    <property type="entry name" value="AbiEi_4"/>
    <property type="match status" value="1"/>
</dbReference>
<protein>
    <recommendedName>
        <fullName evidence="1">AbiEi antitoxin N-terminal domain-containing protein</fullName>
    </recommendedName>
</protein>
<dbReference type="OrthoDB" id="9801429at2"/>
<evidence type="ECO:0000313" key="2">
    <source>
        <dbReference type="EMBL" id="AMC92955.1"/>
    </source>
</evidence>
<keyword evidence="3" id="KW-1185">Reference proteome</keyword>
<gene>
    <name evidence="2" type="ORF">AOC36_02825</name>
</gene>
<dbReference type="RefSeq" id="WP_067631219.1">
    <property type="nucleotide sequence ID" value="NZ_CP013213.1"/>
</dbReference>
<evidence type="ECO:0000313" key="3">
    <source>
        <dbReference type="Proteomes" id="UP000063781"/>
    </source>
</evidence>
<evidence type="ECO:0000259" key="1">
    <source>
        <dbReference type="Pfam" id="PF13338"/>
    </source>
</evidence>
<sequence length="195" mass="22874">MIDKLKWISKNNNGLIYTKDVTQYNIRKEVLSDLVKSGDLVRLKRGVYCFKDEIIDEYYLFQLKAPQLIYSLGTALFFHGYSNRVPNVLSITVKQGYNVHRIDTQKINVRYSSDELFELGLTAIKSPQGMEVRCYDLERTICDIVKERNKMDPQIFSDAINQYFSNKKINSRLLMKYAKAMKIEGEIMKYIEVLR</sequence>
<name>A0A109UGN7_9FIRM</name>